<evidence type="ECO:0000313" key="4">
    <source>
        <dbReference type="Proteomes" id="UP001275436"/>
    </source>
</evidence>
<accession>A0ABQ5TFL2</accession>
<dbReference type="Gene3D" id="2.40.30.200">
    <property type="match status" value="1"/>
</dbReference>
<comment type="caution">
    <text evidence="3">The sequence shown here is derived from an EMBL/GenBank/DDBJ whole genome shotgun (WGS) entry which is preliminary data.</text>
</comment>
<feature type="domain" description="Siphovirus-type tail component C-terminal" evidence="2">
    <location>
        <begin position="176"/>
        <end position="279"/>
    </location>
</feature>
<reference evidence="3 4" key="1">
    <citation type="submission" date="2023-02" db="EMBL/GenBank/DDBJ databases">
        <title>Oceanobacillus kimchii IFOP_LL358 isolated form Alexandrium catenella lab strain.</title>
        <authorList>
            <person name="Gajardo G."/>
            <person name="Ueki S."/>
            <person name="Maruyama F."/>
        </authorList>
    </citation>
    <scope>NUCLEOTIDE SEQUENCE [LARGE SCALE GENOMIC DNA]</scope>
    <source>
        <strain evidence="3 4">IFOP_LL358</strain>
    </source>
</reference>
<dbReference type="Pfam" id="PF05709">
    <property type="entry name" value="Sipho_tail"/>
    <property type="match status" value="1"/>
</dbReference>
<name>A0ABQ5TFL2_9BACI</name>
<proteinExistence type="predicted"/>
<dbReference type="RefSeq" id="WP_317957675.1">
    <property type="nucleotide sequence ID" value="NZ_BSKO01000001.1"/>
</dbReference>
<evidence type="ECO:0000259" key="2">
    <source>
        <dbReference type="Pfam" id="PF22768"/>
    </source>
</evidence>
<evidence type="ECO:0000259" key="1">
    <source>
        <dbReference type="Pfam" id="PF05709"/>
    </source>
</evidence>
<protein>
    <recommendedName>
        <fullName evidence="5">Phage tail family protein</fullName>
    </recommendedName>
</protein>
<evidence type="ECO:0008006" key="5">
    <source>
        <dbReference type="Google" id="ProtNLM"/>
    </source>
</evidence>
<dbReference type="InterPro" id="IPR008841">
    <property type="entry name" value="Siphovirus-type_tail_N"/>
</dbReference>
<feature type="domain" description="Siphovirus-type tail component RIFT-related" evidence="1">
    <location>
        <begin position="17"/>
        <end position="129"/>
    </location>
</feature>
<sequence length="282" mass="32260">MRRLTYENARGERIVFYLSPILIESLTGIGEVDADLQGQKSPYQDGETHLDAILQPRFIDLEGSILKTDLKEMKTYRKHILRVCNPKLGLGKITLELDGDIKEIYGVLDGAPTFPERGRDVWQKFLITWKCPDPYWRDPQEVSRALRAYEGKFTFPFTFPVQFGIEGDVTTLQNDGDTSTPVTISIQGPISRPMIENRTTGKHITVNTTLSPEEVLYIDTSRQHKHVEIYRGNHIIRAMGYLDHNSDFWELEVGDNEIRYRADEGLAEAVAAISWHNQYVGM</sequence>
<keyword evidence="4" id="KW-1185">Reference proteome</keyword>
<dbReference type="Proteomes" id="UP001275436">
    <property type="component" value="Unassembled WGS sequence"/>
</dbReference>
<dbReference type="EMBL" id="BSKO01000001">
    <property type="protein sequence ID" value="GLO64755.1"/>
    <property type="molecule type" value="Genomic_DNA"/>
</dbReference>
<gene>
    <name evidence="3" type="ORF">MACH08_05390</name>
</gene>
<evidence type="ECO:0000313" key="3">
    <source>
        <dbReference type="EMBL" id="GLO64755.1"/>
    </source>
</evidence>
<dbReference type="InterPro" id="IPR054738">
    <property type="entry name" value="Siphovirus-type_tail_C"/>
</dbReference>
<dbReference type="Gene3D" id="2.60.120.860">
    <property type="match status" value="1"/>
</dbReference>
<dbReference type="Pfam" id="PF22768">
    <property type="entry name" value="SPP1_Dit"/>
    <property type="match status" value="1"/>
</dbReference>
<organism evidence="3 4">
    <name type="scientific">Oceanobacillus kimchii</name>
    <dbReference type="NCBI Taxonomy" id="746691"/>
    <lineage>
        <taxon>Bacteria</taxon>
        <taxon>Bacillati</taxon>
        <taxon>Bacillota</taxon>
        <taxon>Bacilli</taxon>
        <taxon>Bacillales</taxon>
        <taxon>Bacillaceae</taxon>
        <taxon>Oceanobacillus</taxon>
    </lineage>
</organism>